<proteinExistence type="predicted"/>
<dbReference type="InterPro" id="IPR045284">
    <property type="entry name" value="At2g27730-like"/>
</dbReference>
<feature type="compositionally biased region" description="Gly residues" evidence="1">
    <location>
        <begin position="19"/>
        <end position="48"/>
    </location>
</feature>
<feature type="region of interest" description="Disordered" evidence="1">
    <location>
        <begin position="18"/>
        <end position="71"/>
    </location>
</feature>
<dbReference type="Proteomes" id="UP001472677">
    <property type="component" value="Unassembled WGS sequence"/>
</dbReference>
<name>A0ABR2C1V8_9ROSI</name>
<feature type="compositionally biased region" description="Low complexity" evidence="1">
    <location>
        <begin position="195"/>
        <end position="205"/>
    </location>
</feature>
<sequence length="244" mass="25672">MAAAGGSKHEIEVVKKRGGGAADGSHGGAGGDAAAANGGGGHGRGAGGQIPAYTAGAMNHNRGHRHHGSNSATINRVGSSCFALIFFTSIPLKSGTTSFHFPQHFLFLFRCFSCWVLYSTTTTMAMATRMAFRSISRRFSSGSGKVLSEEEKAAENVYIKKIEQEKLEKLARKGPKPEEKPDAGSGGSVAEAKPSSSTSTTGASTEKVSTDRYRNYGVLAGVVTFAGALGWYLMSKEKKQEVQE</sequence>
<gene>
    <name evidence="3" type="ORF">V6N12_052540</name>
</gene>
<evidence type="ECO:0000256" key="2">
    <source>
        <dbReference type="SAM" id="Phobius"/>
    </source>
</evidence>
<evidence type="ECO:0000313" key="3">
    <source>
        <dbReference type="EMBL" id="KAK8513343.1"/>
    </source>
</evidence>
<reference evidence="3 4" key="1">
    <citation type="journal article" date="2024" name="G3 (Bethesda)">
        <title>Genome assembly of Hibiscus sabdariffa L. provides insights into metabolisms of medicinal natural products.</title>
        <authorList>
            <person name="Kim T."/>
        </authorList>
    </citation>
    <scope>NUCLEOTIDE SEQUENCE [LARGE SCALE GENOMIC DNA]</scope>
    <source>
        <strain evidence="3">TK-2024</strain>
        <tissue evidence="3">Old leaves</tissue>
    </source>
</reference>
<keyword evidence="2" id="KW-1133">Transmembrane helix</keyword>
<dbReference type="PANTHER" id="PTHR33878">
    <property type="entry name" value="OS08G0559000 PROTEIN"/>
    <property type="match status" value="1"/>
</dbReference>
<protein>
    <submittedName>
        <fullName evidence="3">Uncharacterized protein</fullName>
    </submittedName>
</protein>
<accession>A0ABR2C1V8</accession>
<evidence type="ECO:0000313" key="4">
    <source>
        <dbReference type="Proteomes" id="UP001472677"/>
    </source>
</evidence>
<dbReference type="EMBL" id="JBBPBM010000069">
    <property type="protein sequence ID" value="KAK8513343.1"/>
    <property type="molecule type" value="Genomic_DNA"/>
</dbReference>
<feature type="transmembrane region" description="Helical" evidence="2">
    <location>
        <begin position="74"/>
        <end position="92"/>
    </location>
</feature>
<comment type="caution">
    <text evidence="3">The sequence shown here is derived from an EMBL/GenBank/DDBJ whole genome shotgun (WGS) entry which is preliminary data.</text>
</comment>
<keyword evidence="4" id="KW-1185">Reference proteome</keyword>
<feature type="compositionally biased region" description="Basic and acidic residues" evidence="1">
    <location>
        <begin position="169"/>
        <end position="182"/>
    </location>
</feature>
<evidence type="ECO:0000256" key="1">
    <source>
        <dbReference type="SAM" id="MobiDB-lite"/>
    </source>
</evidence>
<feature type="transmembrane region" description="Helical" evidence="2">
    <location>
        <begin position="216"/>
        <end position="234"/>
    </location>
</feature>
<dbReference type="PANTHER" id="PTHR33878:SF1">
    <property type="entry name" value="OS08G0559000 PROTEIN"/>
    <property type="match status" value="1"/>
</dbReference>
<feature type="transmembrane region" description="Helical" evidence="2">
    <location>
        <begin position="104"/>
        <end position="128"/>
    </location>
</feature>
<organism evidence="3 4">
    <name type="scientific">Hibiscus sabdariffa</name>
    <name type="common">roselle</name>
    <dbReference type="NCBI Taxonomy" id="183260"/>
    <lineage>
        <taxon>Eukaryota</taxon>
        <taxon>Viridiplantae</taxon>
        <taxon>Streptophyta</taxon>
        <taxon>Embryophyta</taxon>
        <taxon>Tracheophyta</taxon>
        <taxon>Spermatophyta</taxon>
        <taxon>Magnoliopsida</taxon>
        <taxon>eudicotyledons</taxon>
        <taxon>Gunneridae</taxon>
        <taxon>Pentapetalae</taxon>
        <taxon>rosids</taxon>
        <taxon>malvids</taxon>
        <taxon>Malvales</taxon>
        <taxon>Malvaceae</taxon>
        <taxon>Malvoideae</taxon>
        <taxon>Hibiscus</taxon>
    </lineage>
</organism>
<keyword evidence="2" id="KW-0812">Transmembrane</keyword>
<keyword evidence="2" id="KW-0472">Membrane</keyword>
<feature type="region of interest" description="Disordered" evidence="1">
    <location>
        <begin position="169"/>
        <end position="207"/>
    </location>
</feature>